<organism evidence="1 2">
    <name type="scientific">Lindgomyces ingoldianus</name>
    <dbReference type="NCBI Taxonomy" id="673940"/>
    <lineage>
        <taxon>Eukaryota</taxon>
        <taxon>Fungi</taxon>
        <taxon>Dikarya</taxon>
        <taxon>Ascomycota</taxon>
        <taxon>Pezizomycotina</taxon>
        <taxon>Dothideomycetes</taxon>
        <taxon>Pleosporomycetidae</taxon>
        <taxon>Pleosporales</taxon>
        <taxon>Lindgomycetaceae</taxon>
        <taxon>Lindgomyces</taxon>
    </lineage>
</organism>
<keyword evidence="2" id="KW-1185">Reference proteome</keyword>
<sequence>MEYSGSGPLGLQAAFGEMSFVGLAGVGFWRWIYMMIDEVMNEAFERMNKCRRRHLQLSVADTKTSLKEIELFVLSDNHQTKLCYQNKDCSLHVLATTPFLSQPHPLLPKIPENPIMNHHVFTPNAIINGSPSQPPLLSCWRYLNASFALDHHVVVIRKNVVRKNMGRFQAPLRKLVRILESKVKEIGERELSEYDEYGNFCLLLAIFLAEGMYDKEYTKAHSGSSFMRQRKKGSQNTEVASYCTSIHSLLLLKREYT</sequence>
<evidence type="ECO:0000313" key="2">
    <source>
        <dbReference type="Proteomes" id="UP000799755"/>
    </source>
</evidence>
<reference evidence="1" key="1">
    <citation type="journal article" date="2020" name="Stud. Mycol.">
        <title>101 Dothideomycetes genomes: a test case for predicting lifestyles and emergence of pathogens.</title>
        <authorList>
            <person name="Haridas S."/>
            <person name="Albert R."/>
            <person name="Binder M."/>
            <person name="Bloem J."/>
            <person name="Labutti K."/>
            <person name="Salamov A."/>
            <person name="Andreopoulos B."/>
            <person name="Baker S."/>
            <person name="Barry K."/>
            <person name="Bills G."/>
            <person name="Bluhm B."/>
            <person name="Cannon C."/>
            <person name="Castanera R."/>
            <person name="Culley D."/>
            <person name="Daum C."/>
            <person name="Ezra D."/>
            <person name="Gonzalez J."/>
            <person name="Henrissat B."/>
            <person name="Kuo A."/>
            <person name="Liang C."/>
            <person name="Lipzen A."/>
            <person name="Lutzoni F."/>
            <person name="Magnuson J."/>
            <person name="Mondo S."/>
            <person name="Nolan M."/>
            <person name="Ohm R."/>
            <person name="Pangilinan J."/>
            <person name="Park H.-J."/>
            <person name="Ramirez L."/>
            <person name="Alfaro M."/>
            <person name="Sun H."/>
            <person name="Tritt A."/>
            <person name="Yoshinaga Y."/>
            <person name="Zwiers L.-H."/>
            <person name="Turgeon B."/>
            <person name="Goodwin S."/>
            <person name="Spatafora J."/>
            <person name="Crous P."/>
            <person name="Grigoriev I."/>
        </authorList>
    </citation>
    <scope>NUCLEOTIDE SEQUENCE</scope>
    <source>
        <strain evidence="1">ATCC 200398</strain>
    </source>
</reference>
<gene>
    <name evidence="1" type="ORF">BDR25DRAFT_361992</name>
</gene>
<name>A0ACB6QD67_9PLEO</name>
<dbReference type="Proteomes" id="UP000799755">
    <property type="component" value="Unassembled WGS sequence"/>
</dbReference>
<evidence type="ECO:0000313" key="1">
    <source>
        <dbReference type="EMBL" id="KAF2464062.1"/>
    </source>
</evidence>
<accession>A0ACB6QD67</accession>
<comment type="caution">
    <text evidence="1">The sequence shown here is derived from an EMBL/GenBank/DDBJ whole genome shotgun (WGS) entry which is preliminary data.</text>
</comment>
<dbReference type="EMBL" id="MU003540">
    <property type="protein sequence ID" value="KAF2464062.1"/>
    <property type="molecule type" value="Genomic_DNA"/>
</dbReference>
<protein>
    <submittedName>
        <fullName evidence="1">Uncharacterized protein</fullName>
    </submittedName>
</protein>
<proteinExistence type="predicted"/>